<evidence type="ECO:0000313" key="4">
    <source>
        <dbReference type="Proteomes" id="UP000198312"/>
    </source>
</evidence>
<dbReference type="InterPro" id="IPR017937">
    <property type="entry name" value="Thioredoxin_CS"/>
</dbReference>
<dbReference type="PROSITE" id="PS00194">
    <property type="entry name" value="THIOREDOXIN_1"/>
    <property type="match status" value="1"/>
</dbReference>
<gene>
    <name evidence="3" type="ORF">CFK37_15355</name>
</gene>
<dbReference type="GO" id="GO:0016491">
    <property type="term" value="F:oxidoreductase activity"/>
    <property type="evidence" value="ECO:0007669"/>
    <property type="project" value="InterPro"/>
</dbReference>
<evidence type="ECO:0000259" key="2">
    <source>
        <dbReference type="PROSITE" id="PS51352"/>
    </source>
</evidence>
<dbReference type="RefSeq" id="WP_089062693.1">
    <property type="nucleotide sequence ID" value="NZ_CP022315.1"/>
</dbReference>
<evidence type="ECO:0000313" key="3">
    <source>
        <dbReference type="EMBL" id="ASK63434.1"/>
    </source>
</evidence>
<dbReference type="InterPro" id="IPR000866">
    <property type="entry name" value="AhpC/TSA"/>
</dbReference>
<dbReference type="OrthoDB" id="25753at2"/>
<dbReference type="PANTHER" id="PTHR42852">
    <property type="entry name" value="THIOL:DISULFIDE INTERCHANGE PROTEIN DSBE"/>
    <property type="match status" value="1"/>
</dbReference>
<feature type="domain" description="Thioredoxin" evidence="2">
    <location>
        <begin position="56"/>
        <end position="193"/>
    </location>
</feature>
<dbReference type="CDD" id="cd02966">
    <property type="entry name" value="TlpA_like_family"/>
    <property type="match status" value="1"/>
</dbReference>
<accession>A0A220U557</accession>
<dbReference type="Pfam" id="PF00578">
    <property type="entry name" value="AhpC-TSA"/>
    <property type="match status" value="1"/>
</dbReference>
<protein>
    <submittedName>
        <fullName evidence="3">Cytochrome C biogenesis protein</fullName>
    </submittedName>
</protein>
<dbReference type="KEGG" id="vil:CFK37_15355"/>
<name>A0A220U557_9BACI</name>
<proteinExistence type="predicted"/>
<dbReference type="InterPro" id="IPR013766">
    <property type="entry name" value="Thioredoxin_domain"/>
</dbReference>
<dbReference type="InterPro" id="IPR050553">
    <property type="entry name" value="Thioredoxin_ResA/DsbE_sf"/>
</dbReference>
<reference evidence="3 4" key="1">
    <citation type="submission" date="2017-07" db="EMBL/GenBank/DDBJ databases">
        <title>Virgibacillus sp. LM2416.</title>
        <authorList>
            <person name="Tak E.J."/>
            <person name="Bae J.-W."/>
        </authorList>
    </citation>
    <scope>NUCLEOTIDE SEQUENCE [LARGE SCALE GENOMIC DNA]</scope>
    <source>
        <strain evidence="3 4">LM2416</strain>
    </source>
</reference>
<sequence length="193" mass="21420">MIKKVLAAAILIILVVLLIINVTNKPNNDTGSNEVDVTGNTNVDGAAIVSPSDSGLEVGKKAPDFELETLSGETIKLSDLQGKKVFINFWASWCPPCKKEMPELQEFYKQHSDEIEVLAITSENNLKDVREYIDHNSYSFPVLLDKESQVTSNYGVITIPTTYFVGTDGVIQQPKKIGPMTHDFMVEMLEKLN</sequence>
<dbReference type="EMBL" id="CP022315">
    <property type="protein sequence ID" value="ASK63434.1"/>
    <property type="molecule type" value="Genomic_DNA"/>
</dbReference>
<dbReference type="SUPFAM" id="SSF52833">
    <property type="entry name" value="Thioredoxin-like"/>
    <property type="match status" value="1"/>
</dbReference>
<dbReference type="Proteomes" id="UP000198312">
    <property type="component" value="Chromosome"/>
</dbReference>
<dbReference type="AlphaFoldDB" id="A0A220U557"/>
<dbReference type="GO" id="GO:0016209">
    <property type="term" value="F:antioxidant activity"/>
    <property type="evidence" value="ECO:0007669"/>
    <property type="project" value="InterPro"/>
</dbReference>
<dbReference type="PANTHER" id="PTHR42852:SF1">
    <property type="entry name" value="THIOREDOXIN-LIKE PROTEIN YNEN"/>
    <property type="match status" value="1"/>
</dbReference>
<organism evidence="3 4">
    <name type="scientific">Virgibacillus phasianinus</name>
    <dbReference type="NCBI Taxonomy" id="2017483"/>
    <lineage>
        <taxon>Bacteria</taxon>
        <taxon>Bacillati</taxon>
        <taxon>Bacillota</taxon>
        <taxon>Bacilli</taxon>
        <taxon>Bacillales</taxon>
        <taxon>Bacillaceae</taxon>
        <taxon>Virgibacillus</taxon>
    </lineage>
</organism>
<dbReference type="InterPro" id="IPR036249">
    <property type="entry name" value="Thioredoxin-like_sf"/>
</dbReference>
<keyword evidence="1" id="KW-1015">Disulfide bond</keyword>
<dbReference type="Gene3D" id="3.40.30.10">
    <property type="entry name" value="Glutaredoxin"/>
    <property type="match status" value="1"/>
</dbReference>
<dbReference type="PROSITE" id="PS51352">
    <property type="entry name" value="THIOREDOXIN_2"/>
    <property type="match status" value="1"/>
</dbReference>
<evidence type="ECO:0000256" key="1">
    <source>
        <dbReference type="ARBA" id="ARBA00023157"/>
    </source>
</evidence>
<keyword evidence="4" id="KW-1185">Reference proteome</keyword>